<name>A0A436ZSL1_ARTFL</name>
<gene>
    <name evidence="1" type="ORF">DFL_009768</name>
</gene>
<dbReference type="VEuPathDB" id="FungiDB:DFL_009768"/>
<dbReference type="AlphaFoldDB" id="A0A436ZSL1"/>
<organism evidence="1 2">
    <name type="scientific">Arthrobotrys flagrans</name>
    <name type="common">Nematode-trapping fungus</name>
    <name type="synonym">Trichothecium flagrans</name>
    <dbReference type="NCBI Taxonomy" id="97331"/>
    <lineage>
        <taxon>Eukaryota</taxon>
        <taxon>Fungi</taxon>
        <taxon>Dikarya</taxon>
        <taxon>Ascomycota</taxon>
        <taxon>Pezizomycotina</taxon>
        <taxon>Orbiliomycetes</taxon>
        <taxon>Orbiliales</taxon>
        <taxon>Orbiliaceae</taxon>
        <taxon>Arthrobotrys</taxon>
    </lineage>
</organism>
<protein>
    <recommendedName>
        <fullName evidence="3">F-box domain-containing protein</fullName>
    </recommendedName>
</protein>
<evidence type="ECO:0000313" key="2">
    <source>
        <dbReference type="Proteomes" id="UP000283090"/>
    </source>
</evidence>
<sequence length="337" mass="39027">MAPTKNIFQFPELLEAVLLQVPPVIVHTTCRLVCKGWKDIIETTPALNHYTKTGLWLPDKIHKDLNVKQPLPEAYNAFTPMALDVLQLYWRKLEALTVKALEYDYIREEDASEENPVPTPSRLPVVKNIGSLLKTFQSVVRHVQLLRPGFTYIHFKKFTKNWDARIYNSNGEVQAVKIEIPENNTNPLLEIMAQMGLSVWNATKSDAYDYNPDGIVPRHENGEVKAYILIIVDYKLNSAELMMQEAERKHKQELQRKEHRKMAKDAIRARSQALVQDGFGPLDDDTEEDNWEEKERRIHDEYEKAQGTKVFKELLRFGDYAPHRPVLVIRGTNYGFT</sequence>
<dbReference type="OrthoDB" id="3800738at2759"/>
<dbReference type="Gene3D" id="1.20.1280.50">
    <property type="match status" value="1"/>
</dbReference>
<dbReference type="EMBL" id="SAEB01000012">
    <property type="protein sequence ID" value="RVD81921.1"/>
    <property type="molecule type" value="Genomic_DNA"/>
</dbReference>
<comment type="caution">
    <text evidence="1">The sequence shown here is derived from an EMBL/GenBank/DDBJ whole genome shotgun (WGS) entry which is preliminary data.</text>
</comment>
<evidence type="ECO:0008006" key="3">
    <source>
        <dbReference type="Google" id="ProtNLM"/>
    </source>
</evidence>
<accession>A0A436ZSL1</accession>
<dbReference type="GeneID" id="93592079"/>
<reference evidence="1 2" key="1">
    <citation type="submission" date="2019-01" db="EMBL/GenBank/DDBJ databases">
        <title>Intercellular communication is required for trap formation in the nematode-trapping fungus Duddingtonia flagrans.</title>
        <authorList>
            <person name="Youssar L."/>
            <person name="Wernet V."/>
            <person name="Hensel N."/>
            <person name="Hildebrandt H.-G."/>
            <person name="Fischer R."/>
        </authorList>
    </citation>
    <scope>NUCLEOTIDE SEQUENCE [LARGE SCALE GENOMIC DNA]</scope>
    <source>
        <strain evidence="1 2">CBS H-5679</strain>
    </source>
</reference>
<keyword evidence="2" id="KW-1185">Reference proteome</keyword>
<proteinExistence type="predicted"/>
<dbReference type="RefSeq" id="XP_067487465.1">
    <property type="nucleotide sequence ID" value="XM_067639703.1"/>
</dbReference>
<evidence type="ECO:0000313" key="1">
    <source>
        <dbReference type="EMBL" id="RVD81921.1"/>
    </source>
</evidence>
<dbReference type="Proteomes" id="UP000283090">
    <property type="component" value="Unassembled WGS sequence"/>
</dbReference>